<evidence type="ECO:0000313" key="3">
    <source>
        <dbReference type="EMBL" id="SET18104.1"/>
    </source>
</evidence>
<proteinExistence type="predicted"/>
<feature type="compositionally biased region" description="Polar residues" evidence="1">
    <location>
        <begin position="170"/>
        <end position="179"/>
    </location>
</feature>
<keyword evidence="2" id="KW-0812">Transmembrane</keyword>
<evidence type="ECO:0000256" key="1">
    <source>
        <dbReference type="SAM" id="MobiDB-lite"/>
    </source>
</evidence>
<dbReference type="AlphaFoldDB" id="A0A1I0CEU5"/>
<evidence type="ECO:0008006" key="5">
    <source>
        <dbReference type="Google" id="ProtNLM"/>
    </source>
</evidence>
<feature type="compositionally biased region" description="Low complexity" evidence="1">
    <location>
        <begin position="144"/>
        <end position="159"/>
    </location>
</feature>
<keyword evidence="2" id="KW-1133">Transmembrane helix</keyword>
<accession>A0A1I0CEU5</accession>
<feature type="region of interest" description="Disordered" evidence="1">
    <location>
        <begin position="58"/>
        <end position="180"/>
    </location>
</feature>
<feature type="compositionally biased region" description="Basic and acidic residues" evidence="1">
    <location>
        <begin position="117"/>
        <end position="133"/>
    </location>
</feature>
<evidence type="ECO:0000256" key="2">
    <source>
        <dbReference type="SAM" id="Phobius"/>
    </source>
</evidence>
<dbReference type="EMBL" id="FOIA01000014">
    <property type="protein sequence ID" value="SET18104.1"/>
    <property type="molecule type" value="Genomic_DNA"/>
</dbReference>
<dbReference type="Proteomes" id="UP000199345">
    <property type="component" value="Unassembled WGS sequence"/>
</dbReference>
<feature type="compositionally biased region" description="Pro residues" evidence="1">
    <location>
        <begin position="79"/>
        <end position="106"/>
    </location>
</feature>
<reference evidence="4" key="1">
    <citation type="submission" date="2016-10" db="EMBL/GenBank/DDBJ databases">
        <authorList>
            <person name="Varghese N."/>
            <person name="Submissions S."/>
        </authorList>
    </citation>
    <scope>NUCLEOTIDE SEQUENCE [LARGE SCALE GENOMIC DNA]</scope>
    <source>
        <strain evidence="4">Nm71</strain>
    </source>
</reference>
<keyword evidence="2" id="KW-0472">Membrane</keyword>
<protein>
    <recommendedName>
        <fullName evidence="5">Protein TonB, links inner and outer membranes</fullName>
    </recommendedName>
</protein>
<name>A0A1I0CEU5_9PROT</name>
<dbReference type="OrthoDB" id="8559866at2"/>
<keyword evidence="4" id="KW-1185">Reference proteome</keyword>
<gene>
    <name evidence="3" type="ORF">SAMN05216326_11472</name>
</gene>
<feature type="transmembrane region" description="Helical" evidence="2">
    <location>
        <begin position="12"/>
        <end position="33"/>
    </location>
</feature>
<organism evidence="3 4">
    <name type="scientific">Nitrosomonas marina</name>
    <dbReference type="NCBI Taxonomy" id="917"/>
    <lineage>
        <taxon>Bacteria</taxon>
        <taxon>Pseudomonadati</taxon>
        <taxon>Pseudomonadota</taxon>
        <taxon>Betaproteobacteria</taxon>
        <taxon>Nitrosomonadales</taxon>
        <taxon>Nitrosomonadaceae</taxon>
        <taxon>Nitrosomonas</taxon>
    </lineage>
</organism>
<sequence>MTDSRSREIRLWWPLPLSALIWLLLIWMFGFFLSESDDEVEVAISVPDAIEAEFLELPELAQPQESVPPPRKGVETPSETPPQIEPAPAVEAPPPPRVRPQAPPVRPDAVAVPKAQQPEKKTTTEATQPKDAETPADLSEYINQRRPQPQQPAAQERPAGIFDGPEYARNKNTQPQSSAEEIRMAKVRRNLQTPGTSGIFQILELRSTYARFSFRAWTTGVSNPRREIIQVETEPGGDIERAVIRRMIQLIRQYHQEDFNWESHRLNRVIVLSARPGDQEGLEDFLMREFFGEPLPPYMR</sequence>
<evidence type="ECO:0000313" key="4">
    <source>
        <dbReference type="Proteomes" id="UP000199345"/>
    </source>
</evidence>